<dbReference type="Gene3D" id="1.20.120.290">
    <property type="entry name" value="Oxygen-evolving enhancer protein 3 (PsbQ), four-helix up-down bundle"/>
    <property type="match status" value="1"/>
</dbReference>
<comment type="subcellular location">
    <subcellularLocation>
        <location evidence="1">Membrane</location>
    </subcellularLocation>
</comment>
<sequence>MARQRSILSLFLVLVATFLISCGGPGVATPPPTYTQEKLAKIQEYVPEIQAVQKRSQELQRLIQTKQWVNVGNFTHGPMAEARLSMNYVTSNLLSKDQPAGRELVRDLLDKLIKIDKAAEVGNINGALNSSFAAFADIDKFLDLVPTNSSPSSEES</sequence>
<proteinExistence type="predicted"/>
<organism evidence="4 5">
    <name type="scientific">Brasilonema sennae CENA114</name>
    <dbReference type="NCBI Taxonomy" id="415709"/>
    <lineage>
        <taxon>Bacteria</taxon>
        <taxon>Bacillati</taxon>
        <taxon>Cyanobacteriota</taxon>
        <taxon>Cyanophyceae</taxon>
        <taxon>Nostocales</taxon>
        <taxon>Scytonemataceae</taxon>
        <taxon>Brasilonema</taxon>
        <taxon>Bromeliae group (in: Brasilonema)</taxon>
    </lineage>
</organism>
<dbReference type="Pfam" id="PF05757">
    <property type="entry name" value="PsbQ"/>
    <property type="match status" value="1"/>
</dbReference>
<name>A0A856M741_9CYAN</name>
<dbReference type="EMBL" id="CP030118">
    <property type="protein sequence ID" value="QDL06955.1"/>
    <property type="molecule type" value="Genomic_DNA"/>
</dbReference>
<keyword evidence="3" id="KW-0472">Membrane</keyword>
<gene>
    <name evidence="4" type="primary">psbQ</name>
    <name evidence="4" type="ORF">DP114_02665</name>
</gene>
<dbReference type="KEGG" id="bsen:DP114_02665"/>
<evidence type="ECO:0000313" key="4">
    <source>
        <dbReference type="EMBL" id="QDL06955.1"/>
    </source>
</evidence>
<dbReference type="InterPro" id="IPR023222">
    <property type="entry name" value="PsbQ-like_dom_sf"/>
</dbReference>
<dbReference type="GO" id="GO:0015979">
    <property type="term" value="P:photosynthesis"/>
    <property type="evidence" value="ECO:0007669"/>
    <property type="project" value="InterPro"/>
</dbReference>
<evidence type="ECO:0000256" key="3">
    <source>
        <dbReference type="ARBA" id="ARBA00023136"/>
    </source>
</evidence>
<dbReference type="GO" id="GO:0019898">
    <property type="term" value="C:extrinsic component of membrane"/>
    <property type="evidence" value="ECO:0007669"/>
    <property type="project" value="InterPro"/>
</dbReference>
<evidence type="ECO:0000256" key="2">
    <source>
        <dbReference type="ARBA" id="ARBA00023078"/>
    </source>
</evidence>
<dbReference type="InterPro" id="IPR017487">
    <property type="entry name" value="PSII_PsbQ_cyanobac"/>
</dbReference>
<dbReference type="SUPFAM" id="SSF101112">
    <property type="entry name" value="Oxygen-evolving enhancer protein 3"/>
    <property type="match status" value="1"/>
</dbReference>
<accession>A0A856M741</accession>
<keyword evidence="5" id="KW-1185">Reference proteome</keyword>
<dbReference type="AlphaFoldDB" id="A0A856M741"/>
<dbReference type="Proteomes" id="UP000503129">
    <property type="component" value="Chromosome"/>
</dbReference>
<dbReference type="InterPro" id="IPR008797">
    <property type="entry name" value="PSII_PsbQ"/>
</dbReference>
<dbReference type="NCBIfam" id="TIGR03042">
    <property type="entry name" value="PS_II_psbQ_bact"/>
    <property type="match status" value="1"/>
</dbReference>
<dbReference type="RefSeq" id="WP_169263070.1">
    <property type="nucleotide sequence ID" value="NZ_CAWOXK010000001.1"/>
</dbReference>
<evidence type="ECO:0000313" key="5">
    <source>
        <dbReference type="Proteomes" id="UP000503129"/>
    </source>
</evidence>
<dbReference type="GO" id="GO:0005509">
    <property type="term" value="F:calcium ion binding"/>
    <property type="evidence" value="ECO:0007669"/>
    <property type="project" value="InterPro"/>
</dbReference>
<dbReference type="GO" id="GO:0009654">
    <property type="term" value="C:photosystem II oxygen evolving complex"/>
    <property type="evidence" value="ECO:0007669"/>
    <property type="project" value="InterPro"/>
</dbReference>
<dbReference type="PROSITE" id="PS51257">
    <property type="entry name" value="PROKAR_LIPOPROTEIN"/>
    <property type="match status" value="1"/>
</dbReference>
<reference evidence="4 5" key="1">
    <citation type="submission" date="2018-06" db="EMBL/GenBank/DDBJ databases">
        <title>Comparative genomics of Brasilonema spp. strains.</title>
        <authorList>
            <person name="Alvarenga D.O."/>
            <person name="Fiore M.F."/>
            <person name="Varani A.M."/>
        </authorList>
    </citation>
    <scope>NUCLEOTIDE SEQUENCE [LARGE SCALE GENOMIC DNA]</scope>
    <source>
        <strain evidence="4 5">CENA114</strain>
    </source>
</reference>
<evidence type="ECO:0000256" key="1">
    <source>
        <dbReference type="ARBA" id="ARBA00004370"/>
    </source>
</evidence>
<protein>
    <submittedName>
        <fullName evidence="4">Photosystem II protein PsbQ</fullName>
    </submittedName>
</protein>
<keyword evidence="2" id="KW-0793">Thylakoid</keyword>